<feature type="transmembrane region" description="Helical" evidence="1">
    <location>
        <begin position="217"/>
        <end position="240"/>
    </location>
</feature>
<keyword evidence="1" id="KW-0812">Transmembrane</keyword>
<dbReference type="Proteomes" id="UP000019146">
    <property type="component" value="Chromosome 2"/>
</dbReference>
<evidence type="ECO:0000313" key="3">
    <source>
        <dbReference type="Proteomes" id="UP000019146"/>
    </source>
</evidence>
<keyword evidence="1" id="KW-1133">Transmembrane helix</keyword>
<organism evidence="2 3">
    <name type="scientific">Paraburkholderia caribensis MBA4</name>
    <dbReference type="NCBI Taxonomy" id="1323664"/>
    <lineage>
        <taxon>Bacteria</taxon>
        <taxon>Pseudomonadati</taxon>
        <taxon>Pseudomonadota</taxon>
        <taxon>Betaproteobacteria</taxon>
        <taxon>Burkholderiales</taxon>
        <taxon>Burkholderiaceae</taxon>
        <taxon>Paraburkholderia</taxon>
    </lineage>
</organism>
<evidence type="ECO:0008006" key="4">
    <source>
        <dbReference type="Google" id="ProtNLM"/>
    </source>
</evidence>
<name>A0A0P0RDZ9_9BURK</name>
<feature type="transmembrane region" description="Helical" evidence="1">
    <location>
        <begin position="20"/>
        <end position="43"/>
    </location>
</feature>
<evidence type="ECO:0000313" key="2">
    <source>
        <dbReference type="EMBL" id="ALL66708.1"/>
    </source>
</evidence>
<keyword evidence="1" id="KW-0472">Membrane</keyword>
<feature type="transmembrane region" description="Helical" evidence="1">
    <location>
        <begin position="188"/>
        <end position="210"/>
    </location>
</feature>
<reference evidence="2 3" key="1">
    <citation type="journal article" date="2014" name="Genome Announc.">
        <title>Draft Genome Sequence of the Haloacid-Degrading Burkholderia caribensis Strain MBA4.</title>
        <authorList>
            <person name="Pan Y."/>
            <person name="Kong K.F."/>
            <person name="Tsang J.S."/>
        </authorList>
    </citation>
    <scope>NUCLEOTIDE SEQUENCE [LARGE SCALE GENOMIC DNA]</scope>
    <source>
        <strain evidence="2 3">MBA4</strain>
    </source>
</reference>
<feature type="transmembrane region" description="Helical" evidence="1">
    <location>
        <begin position="246"/>
        <end position="264"/>
    </location>
</feature>
<dbReference type="KEGG" id="bcai:K788_0002958"/>
<sequence>MRKEINMGNSQAYSRPARLLKIASWIIAIAFAIFLNMLGSLVIRDLMYVPRGGPPNAAQFSDAATSQLDVQMRDLQLQRDALNDKMENARIAHDRAGKLYVEARESFRNWIATRQATGDSRNDPELLARTQKLDELQASVAGWQRQQNALADEARPIDARLKQLRIEMAAARQAADKRYEAASHRYELIVFGWRLALTLPLLVVAVWLFIRFRKSRYWPFVYGFGLFALMAFFVELVPYLPSFGGYVRVLVGIALVVFAGIYMLRAFQKYVERKHADLEQSRTERARGVDYEKALSTFQKKLCPSCDKPWHLGGEQASYCIHCGLNLFKVCACGGRNFAFFPFCNQCGEPVTETAERRSPEPGERPPKSN</sequence>
<proteinExistence type="predicted"/>
<accession>A0A0P0RDZ9</accession>
<evidence type="ECO:0000256" key="1">
    <source>
        <dbReference type="SAM" id="Phobius"/>
    </source>
</evidence>
<dbReference type="AlphaFoldDB" id="A0A0P0RDZ9"/>
<dbReference type="EMBL" id="CP012747">
    <property type="protein sequence ID" value="ALL66708.1"/>
    <property type="molecule type" value="Genomic_DNA"/>
</dbReference>
<gene>
    <name evidence="2" type="ORF">K788_0002958</name>
</gene>
<protein>
    <recommendedName>
        <fullName evidence="4">Double zinc ribbon</fullName>
    </recommendedName>
</protein>